<name>A0AAV4H2Q1_9GAST</name>
<accession>A0AAV4H2Q1</accession>
<dbReference type="EMBL" id="BMAT01001749">
    <property type="protein sequence ID" value="GFR91886.1"/>
    <property type="molecule type" value="Genomic_DNA"/>
</dbReference>
<sequence length="76" mass="8725">MPGLLEDELNTIVLIECNGHRYNFTNERFHLVLYTSPVTGCVYVPNPELNPAGIRSYVTRWRLAGHNLHTRRSTLS</sequence>
<organism evidence="1 2">
    <name type="scientific">Elysia marginata</name>
    <dbReference type="NCBI Taxonomy" id="1093978"/>
    <lineage>
        <taxon>Eukaryota</taxon>
        <taxon>Metazoa</taxon>
        <taxon>Spiralia</taxon>
        <taxon>Lophotrochozoa</taxon>
        <taxon>Mollusca</taxon>
        <taxon>Gastropoda</taxon>
        <taxon>Heterobranchia</taxon>
        <taxon>Euthyneura</taxon>
        <taxon>Panpulmonata</taxon>
        <taxon>Sacoglossa</taxon>
        <taxon>Placobranchoidea</taxon>
        <taxon>Plakobranchidae</taxon>
        <taxon>Elysia</taxon>
    </lineage>
</organism>
<reference evidence="1 2" key="1">
    <citation type="journal article" date="2021" name="Elife">
        <title>Chloroplast acquisition without the gene transfer in kleptoplastic sea slugs, Plakobranchus ocellatus.</title>
        <authorList>
            <person name="Maeda T."/>
            <person name="Takahashi S."/>
            <person name="Yoshida T."/>
            <person name="Shimamura S."/>
            <person name="Takaki Y."/>
            <person name="Nagai Y."/>
            <person name="Toyoda A."/>
            <person name="Suzuki Y."/>
            <person name="Arimoto A."/>
            <person name="Ishii H."/>
            <person name="Satoh N."/>
            <person name="Nishiyama T."/>
            <person name="Hasebe M."/>
            <person name="Maruyama T."/>
            <person name="Minagawa J."/>
            <person name="Obokata J."/>
            <person name="Shigenobu S."/>
        </authorList>
    </citation>
    <scope>NUCLEOTIDE SEQUENCE [LARGE SCALE GENOMIC DNA]</scope>
</reference>
<evidence type="ECO:0000313" key="2">
    <source>
        <dbReference type="Proteomes" id="UP000762676"/>
    </source>
</evidence>
<comment type="caution">
    <text evidence="1">The sequence shown here is derived from an EMBL/GenBank/DDBJ whole genome shotgun (WGS) entry which is preliminary data.</text>
</comment>
<protein>
    <submittedName>
        <fullName evidence="1">Uncharacterized protein</fullName>
    </submittedName>
</protein>
<evidence type="ECO:0000313" key="1">
    <source>
        <dbReference type="EMBL" id="GFR91886.1"/>
    </source>
</evidence>
<gene>
    <name evidence="1" type="ORF">ElyMa_000855000</name>
</gene>
<proteinExistence type="predicted"/>
<keyword evidence="2" id="KW-1185">Reference proteome</keyword>
<dbReference type="Proteomes" id="UP000762676">
    <property type="component" value="Unassembled WGS sequence"/>
</dbReference>
<dbReference type="AlphaFoldDB" id="A0AAV4H2Q1"/>